<reference evidence="2 3" key="2">
    <citation type="journal article" date="2011" name="J. Bacteriol.">
        <title>Complete Genome Sequence of the Haloalkaliphilic, Hydrogen Producing Halanaerobium hydrogenoformans.</title>
        <authorList>
            <person name="Brown S.D."/>
            <person name="Begemann M.B."/>
            <person name="Mormile M.R."/>
            <person name="Wall J.D."/>
            <person name="Han C.S."/>
            <person name="Goodwin L.A."/>
            <person name="Pitluck S."/>
            <person name="Land M.L."/>
            <person name="Hauser L.J."/>
            <person name="Elias D.A."/>
        </authorList>
    </citation>
    <scope>NUCLEOTIDE SEQUENCE [LARGE SCALE GENOMIC DNA]</scope>
    <source>
        <strain evidence="3">sapolanicus</strain>
    </source>
</reference>
<evidence type="ECO:0008006" key="4">
    <source>
        <dbReference type="Google" id="ProtNLM"/>
    </source>
</evidence>
<dbReference type="KEGG" id="has:Halsa_0868"/>
<dbReference type="Proteomes" id="UP000007434">
    <property type="component" value="Chromosome"/>
</dbReference>
<evidence type="ECO:0000313" key="2">
    <source>
        <dbReference type="EMBL" id="ADQ14315.1"/>
    </source>
</evidence>
<gene>
    <name evidence="2" type="ordered locus">Halsa_0868</name>
</gene>
<dbReference type="EMBL" id="CP002304">
    <property type="protein sequence ID" value="ADQ14315.1"/>
    <property type="molecule type" value="Genomic_DNA"/>
</dbReference>
<dbReference type="STRING" id="656519.Halsa_0868"/>
<keyword evidence="3" id="KW-1185">Reference proteome</keyword>
<keyword evidence="1" id="KW-0732">Signal</keyword>
<dbReference type="AlphaFoldDB" id="E4RPU8"/>
<feature type="signal peptide" evidence="1">
    <location>
        <begin position="1"/>
        <end position="29"/>
    </location>
</feature>
<dbReference type="HOGENOM" id="CLU_1608570_0_0_9"/>
<sequence>MLNKNYKWKIFSLLVLTILIFSFTQSTEAGYFANPVEFGEYIYDNYAQENFKEVYDNFADELKIILSSDEYIEFQQDNFEKYELEYTDIEVTNPEEISYQEFKKEFPFLEDEGTFYTVEVSYLIKFRRLGSRERESDKLIYLREKDDHFELFWDPEPILDDLSPESVAEDNG</sequence>
<evidence type="ECO:0000313" key="3">
    <source>
        <dbReference type="Proteomes" id="UP000007434"/>
    </source>
</evidence>
<protein>
    <recommendedName>
        <fullName evidence="4">DUF4829 domain-containing protein</fullName>
    </recommendedName>
</protein>
<evidence type="ECO:0000256" key="1">
    <source>
        <dbReference type="SAM" id="SignalP"/>
    </source>
</evidence>
<reference evidence="2 3" key="1">
    <citation type="submission" date="2010-11" db="EMBL/GenBank/DDBJ databases">
        <title>Complete sequence of Halanaerobium sp. sapolanicus.</title>
        <authorList>
            <consortium name="US DOE Joint Genome Institute"/>
            <person name="Lucas S."/>
            <person name="Copeland A."/>
            <person name="Lapidus A."/>
            <person name="Cheng J.-F."/>
            <person name="Bruce D."/>
            <person name="Goodwin L."/>
            <person name="Pitluck S."/>
            <person name="Davenport K."/>
            <person name="Detter J.C."/>
            <person name="Han C."/>
            <person name="Tapia R."/>
            <person name="Land M."/>
            <person name="Hauser L."/>
            <person name="Jeffries C."/>
            <person name="Kyrpides N."/>
            <person name="Ivanova N."/>
            <person name="Mikhailova N."/>
            <person name="Begemann M.B."/>
            <person name="Mormile M.R."/>
            <person name="Wall J.D."/>
            <person name="Elias D.A."/>
            <person name="Woyke T."/>
        </authorList>
    </citation>
    <scope>NUCLEOTIDE SEQUENCE [LARGE SCALE GENOMIC DNA]</scope>
    <source>
        <strain evidence="3">sapolanicus</strain>
    </source>
</reference>
<accession>E4RPU8</accession>
<proteinExistence type="predicted"/>
<name>E4RPU8_HALHG</name>
<organism evidence="2 3">
    <name type="scientific">Halanaerobium hydrogeniformans</name>
    <name type="common">Halanaerobium sp. (strain sapolanicus)</name>
    <dbReference type="NCBI Taxonomy" id="656519"/>
    <lineage>
        <taxon>Bacteria</taxon>
        <taxon>Bacillati</taxon>
        <taxon>Bacillota</taxon>
        <taxon>Clostridia</taxon>
        <taxon>Halanaerobiales</taxon>
        <taxon>Halanaerobiaceae</taxon>
        <taxon>Halanaerobium</taxon>
    </lineage>
</organism>
<feature type="chain" id="PRO_5003188325" description="DUF4829 domain-containing protein" evidence="1">
    <location>
        <begin position="30"/>
        <end position="172"/>
    </location>
</feature>